<dbReference type="Proteomes" id="UP001203297">
    <property type="component" value="Unassembled WGS sequence"/>
</dbReference>
<evidence type="ECO:0000313" key="2">
    <source>
        <dbReference type="Proteomes" id="UP001203297"/>
    </source>
</evidence>
<comment type="caution">
    <text evidence="1">The sequence shown here is derived from an EMBL/GenBank/DDBJ whole genome shotgun (WGS) entry which is preliminary data.</text>
</comment>
<dbReference type="AlphaFoldDB" id="A0AAD4QK29"/>
<accession>A0AAD4QK29</accession>
<name>A0AAD4QK29_9AGAM</name>
<gene>
    <name evidence="1" type="ORF">B0F90DRAFT_1762632</name>
</gene>
<evidence type="ECO:0000313" key="1">
    <source>
        <dbReference type="EMBL" id="KAI0293480.1"/>
    </source>
</evidence>
<proteinExistence type="predicted"/>
<reference evidence="1" key="1">
    <citation type="journal article" date="2022" name="New Phytol.">
        <title>Evolutionary transition to the ectomycorrhizal habit in the genomes of a hyperdiverse lineage of mushroom-forming fungi.</title>
        <authorList>
            <person name="Looney B."/>
            <person name="Miyauchi S."/>
            <person name="Morin E."/>
            <person name="Drula E."/>
            <person name="Courty P.E."/>
            <person name="Kohler A."/>
            <person name="Kuo A."/>
            <person name="LaButti K."/>
            <person name="Pangilinan J."/>
            <person name="Lipzen A."/>
            <person name="Riley R."/>
            <person name="Andreopoulos W."/>
            <person name="He G."/>
            <person name="Johnson J."/>
            <person name="Nolan M."/>
            <person name="Tritt A."/>
            <person name="Barry K.W."/>
            <person name="Grigoriev I.V."/>
            <person name="Nagy L.G."/>
            <person name="Hibbett D."/>
            <person name="Henrissat B."/>
            <person name="Matheny P.B."/>
            <person name="Labbe J."/>
            <person name="Martin F.M."/>
        </authorList>
    </citation>
    <scope>NUCLEOTIDE SEQUENCE</scope>
    <source>
        <strain evidence="1">BPL690</strain>
    </source>
</reference>
<sequence length="152" mass="17708">MKKKKGQYRDTRRTYGGKRGLEMRRKGNWALPASYERKDGDALRYQWAFLLSLCLCTNHSPLRDRLGLQVAHVEKCSCSQSHSYNIQKSKLGSWMVQWLSPHAFVFESPLGLFSRVLGASQPPQMVTMTMPERVTMIRDDKRCKEGWLRRRA</sequence>
<keyword evidence="2" id="KW-1185">Reference proteome</keyword>
<protein>
    <submittedName>
        <fullName evidence="1">Uncharacterized protein</fullName>
    </submittedName>
</protein>
<dbReference type="EMBL" id="WTXG01000095">
    <property type="protein sequence ID" value="KAI0293480.1"/>
    <property type="molecule type" value="Genomic_DNA"/>
</dbReference>
<organism evidence="1 2">
    <name type="scientific">Multifurca ochricompacta</name>
    <dbReference type="NCBI Taxonomy" id="376703"/>
    <lineage>
        <taxon>Eukaryota</taxon>
        <taxon>Fungi</taxon>
        <taxon>Dikarya</taxon>
        <taxon>Basidiomycota</taxon>
        <taxon>Agaricomycotina</taxon>
        <taxon>Agaricomycetes</taxon>
        <taxon>Russulales</taxon>
        <taxon>Russulaceae</taxon>
        <taxon>Multifurca</taxon>
    </lineage>
</organism>